<reference evidence="1" key="2">
    <citation type="submission" date="2017-10" db="EMBL/GenBank/DDBJ databases">
        <title>Ladona fulva Genome sequencing and assembly.</title>
        <authorList>
            <person name="Murali S."/>
            <person name="Richards S."/>
            <person name="Bandaranaike D."/>
            <person name="Bellair M."/>
            <person name="Blankenburg K."/>
            <person name="Chao H."/>
            <person name="Dinh H."/>
            <person name="Doddapaneni H."/>
            <person name="Dugan-Rocha S."/>
            <person name="Elkadiri S."/>
            <person name="Gnanaolivu R."/>
            <person name="Hernandez B."/>
            <person name="Skinner E."/>
            <person name="Javaid M."/>
            <person name="Lee S."/>
            <person name="Li M."/>
            <person name="Ming W."/>
            <person name="Munidasa M."/>
            <person name="Muniz J."/>
            <person name="Nguyen L."/>
            <person name="Hughes D."/>
            <person name="Osuji N."/>
            <person name="Pu L.-L."/>
            <person name="Puazo M."/>
            <person name="Qu C."/>
            <person name="Quiroz J."/>
            <person name="Raj R."/>
            <person name="Weissenberger G."/>
            <person name="Xin Y."/>
            <person name="Zou X."/>
            <person name="Han Y."/>
            <person name="Worley K."/>
            <person name="Muzny D."/>
            <person name="Gibbs R."/>
        </authorList>
    </citation>
    <scope>NUCLEOTIDE SEQUENCE</scope>
    <source>
        <strain evidence="1">Sampled in the wild</strain>
    </source>
</reference>
<keyword evidence="2" id="KW-1185">Reference proteome</keyword>
<protein>
    <submittedName>
        <fullName evidence="1">Uncharacterized protein</fullName>
    </submittedName>
</protein>
<dbReference type="Proteomes" id="UP000792457">
    <property type="component" value="Unassembled WGS sequence"/>
</dbReference>
<evidence type="ECO:0000313" key="2">
    <source>
        <dbReference type="Proteomes" id="UP000792457"/>
    </source>
</evidence>
<sequence length="77" mass="8865">MVKCSYCKACGGRIKNNQKNISNGLIRTRTTVQKSELSTFKNVWAPGLVHANQGSLRERQTDRKIERRIDSLLRPRH</sequence>
<gene>
    <name evidence="1" type="ORF">J437_LFUL014331</name>
</gene>
<comment type="caution">
    <text evidence="1">The sequence shown here is derived from an EMBL/GenBank/DDBJ whole genome shotgun (WGS) entry which is preliminary data.</text>
</comment>
<organism evidence="1 2">
    <name type="scientific">Ladona fulva</name>
    <name type="common">Scarce chaser dragonfly</name>
    <name type="synonym">Libellula fulva</name>
    <dbReference type="NCBI Taxonomy" id="123851"/>
    <lineage>
        <taxon>Eukaryota</taxon>
        <taxon>Metazoa</taxon>
        <taxon>Ecdysozoa</taxon>
        <taxon>Arthropoda</taxon>
        <taxon>Hexapoda</taxon>
        <taxon>Insecta</taxon>
        <taxon>Pterygota</taxon>
        <taxon>Palaeoptera</taxon>
        <taxon>Odonata</taxon>
        <taxon>Epiprocta</taxon>
        <taxon>Anisoptera</taxon>
        <taxon>Libelluloidea</taxon>
        <taxon>Libellulidae</taxon>
        <taxon>Ladona</taxon>
    </lineage>
</organism>
<reference evidence="1" key="1">
    <citation type="submission" date="2013-04" db="EMBL/GenBank/DDBJ databases">
        <authorList>
            <person name="Qu J."/>
            <person name="Murali S.C."/>
            <person name="Bandaranaike D."/>
            <person name="Bellair M."/>
            <person name="Blankenburg K."/>
            <person name="Chao H."/>
            <person name="Dinh H."/>
            <person name="Doddapaneni H."/>
            <person name="Downs B."/>
            <person name="Dugan-Rocha S."/>
            <person name="Elkadiri S."/>
            <person name="Gnanaolivu R.D."/>
            <person name="Hernandez B."/>
            <person name="Javaid M."/>
            <person name="Jayaseelan J.C."/>
            <person name="Lee S."/>
            <person name="Li M."/>
            <person name="Ming W."/>
            <person name="Munidasa M."/>
            <person name="Muniz J."/>
            <person name="Nguyen L."/>
            <person name="Ongeri F."/>
            <person name="Osuji N."/>
            <person name="Pu L.-L."/>
            <person name="Puazo M."/>
            <person name="Qu C."/>
            <person name="Quiroz J."/>
            <person name="Raj R."/>
            <person name="Weissenberger G."/>
            <person name="Xin Y."/>
            <person name="Zou X."/>
            <person name="Han Y."/>
            <person name="Richards S."/>
            <person name="Worley K."/>
            <person name="Muzny D."/>
            <person name="Gibbs R."/>
        </authorList>
    </citation>
    <scope>NUCLEOTIDE SEQUENCE</scope>
    <source>
        <strain evidence="1">Sampled in the wild</strain>
    </source>
</reference>
<name>A0A8K0KGB2_LADFU</name>
<evidence type="ECO:0000313" key="1">
    <source>
        <dbReference type="EMBL" id="KAG8234714.1"/>
    </source>
</evidence>
<dbReference type="EMBL" id="KZ308839">
    <property type="protein sequence ID" value="KAG8234714.1"/>
    <property type="molecule type" value="Genomic_DNA"/>
</dbReference>
<dbReference type="AlphaFoldDB" id="A0A8K0KGB2"/>
<proteinExistence type="predicted"/>
<accession>A0A8K0KGB2</accession>